<sequence length="76" mass="8694">MTSSNGRVYQDCQINSVTFHGSQTLSQFYITSQYVVELFDEDGNGYKETLNRVVTDDGLIELLFSKPKSFFPKSDR</sequence>
<protein>
    <submittedName>
        <fullName evidence="1">Uncharacterized protein</fullName>
    </submittedName>
</protein>
<dbReference type="EMBL" id="HQ291160">
    <property type="protein sequence ID" value="ADO19284.1"/>
    <property type="molecule type" value="Genomic_DNA"/>
</dbReference>
<evidence type="ECO:0000313" key="1">
    <source>
        <dbReference type="EMBL" id="ADO19284.1"/>
    </source>
</evidence>
<organism evidence="1">
    <name type="scientific">Nostoc flagelliforme str. Sunitezuoqi</name>
    <dbReference type="NCBI Taxonomy" id="676037"/>
    <lineage>
        <taxon>Bacteria</taxon>
        <taxon>Bacillati</taxon>
        <taxon>Cyanobacteriota</taxon>
        <taxon>Cyanophyceae</taxon>
        <taxon>Nostocales</taxon>
        <taxon>Nostocaceae</taxon>
        <taxon>Nostoc</taxon>
    </lineage>
</organism>
<accession>E7DQC6</accession>
<proteinExistence type="predicted"/>
<reference evidence="1" key="1">
    <citation type="journal article" date="2011" name="Acta Physiol. Plant.">
        <title>An investigation on the genetic background of Nostoc flagelliforme by similarity analysis of its partial genomic DNA and phylogenetic comparison of deduced related species.</title>
        <authorList>
            <person name="Gao X."/>
            <person name="Liu K."/>
            <person name="Qiu B.S."/>
        </authorList>
    </citation>
    <scope>NUCLEOTIDE SEQUENCE</scope>
    <source>
        <strain evidence="1">Sunitezuoqi</strain>
    </source>
</reference>
<gene>
    <name evidence="1" type="ORF">Nfla_8802</name>
</gene>
<name>E7DQC6_9NOSO</name>
<dbReference type="AlphaFoldDB" id="E7DQC6"/>